<protein>
    <recommendedName>
        <fullName evidence="5">Adhesin domain-containing protein</fullName>
    </recommendedName>
</protein>
<feature type="region of interest" description="Disordered" evidence="1">
    <location>
        <begin position="229"/>
        <end position="252"/>
    </location>
</feature>
<dbReference type="Proteomes" id="UP000253153">
    <property type="component" value="Unassembled WGS sequence"/>
</dbReference>
<organism evidence="3 4">
    <name type="scientific">Fusarium coffeatum</name>
    <dbReference type="NCBI Taxonomy" id="231269"/>
    <lineage>
        <taxon>Eukaryota</taxon>
        <taxon>Fungi</taxon>
        <taxon>Dikarya</taxon>
        <taxon>Ascomycota</taxon>
        <taxon>Pezizomycotina</taxon>
        <taxon>Sordariomycetes</taxon>
        <taxon>Hypocreomycetidae</taxon>
        <taxon>Hypocreales</taxon>
        <taxon>Nectriaceae</taxon>
        <taxon>Fusarium</taxon>
        <taxon>Fusarium incarnatum-equiseti species complex</taxon>
    </lineage>
</organism>
<keyword evidence="4" id="KW-1185">Reference proteome</keyword>
<gene>
    <name evidence="3" type="ORF">FIESC28_11191</name>
</gene>
<feature type="region of interest" description="Disordered" evidence="1">
    <location>
        <begin position="1"/>
        <end position="144"/>
    </location>
</feature>
<keyword evidence="2" id="KW-0812">Transmembrane</keyword>
<evidence type="ECO:0000256" key="1">
    <source>
        <dbReference type="SAM" id="MobiDB-lite"/>
    </source>
</evidence>
<keyword evidence="2" id="KW-1133">Transmembrane helix</keyword>
<keyword evidence="2" id="KW-0472">Membrane</keyword>
<dbReference type="EMBL" id="QKXC01000362">
    <property type="protein sequence ID" value="RBR06080.1"/>
    <property type="molecule type" value="Genomic_DNA"/>
</dbReference>
<evidence type="ECO:0000313" key="4">
    <source>
        <dbReference type="Proteomes" id="UP000253153"/>
    </source>
</evidence>
<evidence type="ECO:0000256" key="2">
    <source>
        <dbReference type="SAM" id="Phobius"/>
    </source>
</evidence>
<sequence length="713" mass="77523">MPAPYSDNLYSADSDDEHDQGQPDALSPTDGYFHASSESSSSRSPHVPNVLVEDPSQLSRDAKVQEAERERRLLNNGGSAGTASLHQELESAGGSENPIAATPQPELQSQSQSYLQRISTFAHPVDAPPAYSPSPTSPTTVNNYQTFTSTATMGRPEETQPLITHSHAPQSMSNPPANPSQDDQPSRWQKFKDFVARLNIRRRIKTFLASLLIFTVVFMIFSSFTMSSSHGSHTSPVRDNDPVAPPSSDRDELVWRPSKSCLKDPIPLSKEVHELDIQSSRNLSIIQTVKDTLANRGWTTHISGEVLLRPAENSSPARIEVEYISNTEELSVELSMNKTSQLVELIVPRTIDWKFTDKAPCIQIRATIWAPRAAIINALTISTVQLDVNIAKGFVLGALDGVNIRTVSGDINAPAIDASSTNKDLVPYTISSREIRVHTTSGQVKGWYPLYDLLDIGTVSGDITTNIGPKPANPQYVRPATFRVRSASGTIKVDEPIDKAQKASRPDREFPPRDYTVDIITASGDIKADVAASSSASFKSQSGDLNLRVWPVLDSSLLIAAAGKPYLETDTKSGTTQVNLLEPLWTSLATIGGAIPPFEPYDPKTGHEPYIVLREDSDVAEVKVSKPAFSVLQSKHKSISGSINLSYPASWEGVLFAQSASGSQKFQGKGLQIEKEGGTFMKIIRGRKGTGWSSLEVNSVSGDQVAVIGERDH</sequence>
<dbReference type="GeneID" id="42000614"/>
<feature type="compositionally biased region" description="Polar residues" evidence="1">
    <location>
        <begin position="105"/>
        <end position="119"/>
    </location>
</feature>
<dbReference type="RefSeq" id="XP_031010618.1">
    <property type="nucleotide sequence ID" value="XM_031165318.1"/>
</dbReference>
<feature type="compositionally biased region" description="Pro residues" evidence="1">
    <location>
        <begin position="126"/>
        <end position="136"/>
    </location>
</feature>
<comment type="caution">
    <text evidence="3">The sequence shown here is derived from an EMBL/GenBank/DDBJ whole genome shotgun (WGS) entry which is preliminary data.</text>
</comment>
<feature type="transmembrane region" description="Helical" evidence="2">
    <location>
        <begin position="207"/>
        <end position="226"/>
    </location>
</feature>
<evidence type="ECO:0008006" key="5">
    <source>
        <dbReference type="Google" id="ProtNLM"/>
    </source>
</evidence>
<reference evidence="3 4" key="1">
    <citation type="submission" date="2018-06" db="EMBL/GenBank/DDBJ databases">
        <title>Fusarium incarnatum-equiseti species complex species 28.</title>
        <authorList>
            <person name="Gardiner D.M."/>
        </authorList>
    </citation>
    <scope>NUCLEOTIDE SEQUENCE [LARGE SCALE GENOMIC DNA]</scope>
    <source>
        <strain evidence="3 4">FIESC_28</strain>
    </source>
</reference>
<feature type="compositionally biased region" description="Basic and acidic residues" evidence="1">
    <location>
        <begin position="60"/>
        <end position="73"/>
    </location>
</feature>
<proteinExistence type="predicted"/>
<dbReference type="AlphaFoldDB" id="A0A366QQ72"/>
<accession>A0A366QQ72</accession>
<dbReference type="OrthoDB" id="3539644at2759"/>
<feature type="region of interest" description="Disordered" evidence="1">
    <location>
        <begin position="164"/>
        <end position="186"/>
    </location>
</feature>
<name>A0A366QQ72_9HYPO</name>
<evidence type="ECO:0000313" key="3">
    <source>
        <dbReference type="EMBL" id="RBR06080.1"/>
    </source>
</evidence>